<evidence type="ECO:0000313" key="9">
    <source>
        <dbReference type="Proteomes" id="UP000279259"/>
    </source>
</evidence>
<dbReference type="PANTHER" id="PTHR13094:SF1">
    <property type="entry name" value="NADH DEHYDROGENASE [UBIQUINONE] 1 BETA SUBCOMPLEX SUBUNIT 10"/>
    <property type="match status" value="1"/>
</dbReference>
<keyword evidence="5" id="KW-0249">Electron transport</keyword>
<dbReference type="Proteomes" id="UP000279259">
    <property type="component" value="Unassembled WGS sequence"/>
</dbReference>
<organism evidence="8 9">
    <name type="scientific">Saitozyma podzolica</name>
    <dbReference type="NCBI Taxonomy" id="1890683"/>
    <lineage>
        <taxon>Eukaryota</taxon>
        <taxon>Fungi</taxon>
        <taxon>Dikarya</taxon>
        <taxon>Basidiomycota</taxon>
        <taxon>Agaricomycotina</taxon>
        <taxon>Tremellomycetes</taxon>
        <taxon>Tremellales</taxon>
        <taxon>Trimorphomycetaceae</taxon>
        <taxon>Saitozyma</taxon>
    </lineage>
</organism>
<dbReference type="AlphaFoldDB" id="A0A427YR53"/>
<evidence type="ECO:0000256" key="7">
    <source>
        <dbReference type="ARBA" id="ARBA00023136"/>
    </source>
</evidence>
<keyword evidence="6" id="KW-0496">Mitochondrion</keyword>
<comment type="subcellular location">
    <subcellularLocation>
        <location evidence="1">Mitochondrion inner membrane</location>
        <topology evidence="1">Peripheral membrane protein</topology>
        <orientation evidence="1">Matrix side</orientation>
    </subcellularLocation>
</comment>
<keyword evidence="2" id="KW-0813">Transport</keyword>
<keyword evidence="4" id="KW-0999">Mitochondrion inner membrane</keyword>
<name>A0A427YR53_9TREE</name>
<dbReference type="OrthoDB" id="10252718at2759"/>
<proteinExistence type="predicted"/>
<protein>
    <submittedName>
        <fullName evidence="8">Uncharacterized protein</fullName>
    </submittedName>
</protein>
<dbReference type="GO" id="GO:0005743">
    <property type="term" value="C:mitochondrial inner membrane"/>
    <property type="evidence" value="ECO:0007669"/>
    <property type="project" value="UniProtKB-SubCell"/>
</dbReference>
<comment type="caution">
    <text evidence="8">The sequence shown here is derived from an EMBL/GenBank/DDBJ whole genome shotgun (WGS) entry which is preliminary data.</text>
</comment>
<evidence type="ECO:0000313" key="8">
    <source>
        <dbReference type="EMBL" id="RSH93550.1"/>
    </source>
</evidence>
<keyword evidence="7" id="KW-0472">Membrane</keyword>
<evidence type="ECO:0000256" key="3">
    <source>
        <dbReference type="ARBA" id="ARBA00022660"/>
    </source>
</evidence>
<evidence type="ECO:0000256" key="1">
    <source>
        <dbReference type="ARBA" id="ARBA00004443"/>
    </source>
</evidence>
<accession>A0A427YR53</accession>
<evidence type="ECO:0000256" key="5">
    <source>
        <dbReference type="ARBA" id="ARBA00022982"/>
    </source>
</evidence>
<keyword evidence="9" id="KW-1185">Reference proteome</keyword>
<evidence type="ECO:0000256" key="4">
    <source>
        <dbReference type="ARBA" id="ARBA00022792"/>
    </source>
</evidence>
<sequence>MSNQTPTMDDYRKTLKAREEHVRESWVKAMEARLVREELQKCYRGEGVNSYQNCKELAETYARMIKENKRWIGRGPLFGTWRALNLEPLGTLTRSFEENVGAEPSRWSVLRAINHTMAFPPAFTRILLVSPSNTTDTSQIKGYTVIETPSE</sequence>
<dbReference type="PANTHER" id="PTHR13094">
    <property type="entry name" value="NADH-UBIQUINONE OXIDOREDUCTASE PDSW SUBUNIT"/>
    <property type="match status" value="1"/>
</dbReference>
<keyword evidence="3" id="KW-0679">Respiratory chain</keyword>
<reference evidence="8 9" key="1">
    <citation type="submission" date="2018-11" db="EMBL/GenBank/DDBJ databases">
        <title>Genome sequence of Saitozyma podzolica DSM 27192.</title>
        <authorList>
            <person name="Aliyu H."/>
            <person name="Gorte O."/>
            <person name="Ochsenreither K."/>
        </authorList>
    </citation>
    <scope>NUCLEOTIDE SEQUENCE [LARGE SCALE GENOMIC DNA]</scope>
    <source>
        <strain evidence="8 9">DSM 27192</strain>
    </source>
</reference>
<dbReference type="InterPro" id="IPR039993">
    <property type="entry name" value="NDUFB10"/>
</dbReference>
<dbReference type="EMBL" id="RSCD01000004">
    <property type="protein sequence ID" value="RSH93550.1"/>
    <property type="molecule type" value="Genomic_DNA"/>
</dbReference>
<gene>
    <name evidence="8" type="ORF">EHS25_007908</name>
</gene>
<evidence type="ECO:0000256" key="2">
    <source>
        <dbReference type="ARBA" id="ARBA00022448"/>
    </source>
</evidence>
<evidence type="ECO:0000256" key="6">
    <source>
        <dbReference type="ARBA" id="ARBA00023128"/>
    </source>
</evidence>
<dbReference type="STRING" id="1890683.A0A427YR53"/>